<evidence type="ECO:0000256" key="9">
    <source>
        <dbReference type="SAM" id="Phobius"/>
    </source>
</evidence>
<evidence type="ECO:0000256" key="1">
    <source>
        <dbReference type="ARBA" id="ARBA00004141"/>
    </source>
</evidence>
<comment type="caution">
    <text evidence="11">The sequence shown here is derived from an EMBL/GenBank/DDBJ whole genome shotgun (WGS) entry which is preliminary data.</text>
</comment>
<proteinExistence type="predicted"/>
<name>A0A942SZ20_9BACI</name>
<keyword evidence="5 9" id="KW-1133">Transmembrane helix</keyword>
<protein>
    <submittedName>
        <fullName evidence="11">Lycopene cyclase domain-containing protein</fullName>
    </submittedName>
</protein>
<reference evidence="11" key="1">
    <citation type="submission" date="2021-05" db="EMBL/GenBank/DDBJ databases">
        <title>Novel Bacillus species.</title>
        <authorList>
            <person name="Liu G."/>
        </authorList>
    </citation>
    <scope>NUCLEOTIDE SEQUENCE</scope>
    <source>
        <strain evidence="11">FJAT-50051</strain>
    </source>
</reference>
<evidence type="ECO:0000256" key="6">
    <source>
        <dbReference type="ARBA" id="ARBA00023136"/>
    </source>
</evidence>
<dbReference type="GO" id="GO:0016020">
    <property type="term" value="C:membrane"/>
    <property type="evidence" value="ECO:0007669"/>
    <property type="project" value="UniProtKB-SubCell"/>
</dbReference>
<dbReference type="GO" id="GO:0045436">
    <property type="term" value="F:lycopene beta cyclase activity"/>
    <property type="evidence" value="ECO:0007669"/>
    <property type="project" value="UniProtKB-ARBA"/>
</dbReference>
<dbReference type="NCBIfam" id="TIGR03462">
    <property type="entry name" value="CarR_dom_SF"/>
    <property type="match status" value="1"/>
</dbReference>
<evidence type="ECO:0000313" key="11">
    <source>
        <dbReference type="EMBL" id="MBS4182236.1"/>
    </source>
</evidence>
<keyword evidence="3 9" id="KW-0812">Transmembrane</keyword>
<feature type="transmembrane region" description="Helical" evidence="9">
    <location>
        <begin position="95"/>
        <end position="112"/>
    </location>
</feature>
<evidence type="ECO:0000256" key="2">
    <source>
        <dbReference type="ARBA" id="ARBA00004829"/>
    </source>
</evidence>
<feature type="region of interest" description="Disordered" evidence="8">
    <location>
        <begin position="118"/>
        <end position="144"/>
    </location>
</feature>
<evidence type="ECO:0000256" key="3">
    <source>
        <dbReference type="ARBA" id="ARBA00022692"/>
    </source>
</evidence>
<evidence type="ECO:0000256" key="7">
    <source>
        <dbReference type="ARBA" id="ARBA00023235"/>
    </source>
</evidence>
<keyword evidence="6 9" id="KW-0472">Membrane</keyword>
<comment type="pathway">
    <text evidence="2">Carotenoid biosynthesis.</text>
</comment>
<accession>A0A942SZ20</accession>
<dbReference type="EMBL" id="JAGYPE010000002">
    <property type="protein sequence ID" value="MBS4182236.1"/>
    <property type="molecule type" value="Genomic_DNA"/>
</dbReference>
<evidence type="ECO:0000259" key="10">
    <source>
        <dbReference type="Pfam" id="PF18916"/>
    </source>
</evidence>
<feature type="transmembrane region" description="Helical" evidence="9">
    <location>
        <begin position="51"/>
        <end position="75"/>
    </location>
</feature>
<keyword evidence="4" id="KW-0125">Carotenoid biosynthesis</keyword>
<evidence type="ECO:0000256" key="8">
    <source>
        <dbReference type="SAM" id="MobiDB-lite"/>
    </source>
</evidence>
<dbReference type="Pfam" id="PF18916">
    <property type="entry name" value="Lycopene_cyc"/>
    <property type="match status" value="1"/>
</dbReference>
<evidence type="ECO:0000256" key="4">
    <source>
        <dbReference type="ARBA" id="ARBA00022746"/>
    </source>
</evidence>
<dbReference type="GO" id="GO:0016872">
    <property type="term" value="F:intramolecular lyase activity"/>
    <property type="evidence" value="ECO:0007669"/>
    <property type="project" value="InterPro"/>
</dbReference>
<feature type="domain" description="Lycopene cyclase" evidence="10">
    <location>
        <begin position="50"/>
        <end position="107"/>
    </location>
</feature>
<organism evidence="11">
    <name type="scientific">Neobacillus citreus</name>
    <dbReference type="NCBI Taxonomy" id="2833578"/>
    <lineage>
        <taxon>Bacteria</taxon>
        <taxon>Bacillati</taxon>
        <taxon>Bacillota</taxon>
        <taxon>Bacilli</taxon>
        <taxon>Bacillales</taxon>
        <taxon>Bacillaceae</taxon>
        <taxon>Neobacillus</taxon>
    </lineage>
</organism>
<dbReference type="AlphaFoldDB" id="A0A942SZ20"/>
<sequence>MTGAATYALLALPFFAVVAVVGVIAGVVAARRARAAGRSVSRGRRIALGTGLVAGVALLVMTIVFDNVIVTLRVVAYDPSRISGATIGAIPVEDLAYSIAAVVLLPALWVLFDRSGRRPAPERAPVSERATLPERPSAESEPNP</sequence>
<dbReference type="GO" id="GO:0016117">
    <property type="term" value="P:carotenoid biosynthetic process"/>
    <property type="evidence" value="ECO:0007669"/>
    <property type="project" value="UniProtKB-KW"/>
</dbReference>
<comment type="subcellular location">
    <subcellularLocation>
        <location evidence="1">Membrane</location>
        <topology evidence="1">Multi-pass membrane protein</topology>
    </subcellularLocation>
</comment>
<gene>
    <name evidence="11" type="ORF">KHB02_12640</name>
</gene>
<keyword evidence="7" id="KW-0413">Isomerase</keyword>
<feature type="transmembrane region" description="Helical" evidence="9">
    <location>
        <begin position="6"/>
        <end position="30"/>
    </location>
</feature>
<dbReference type="InterPro" id="IPR017825">
    <property type="entry name" value="Lycopene_cyclase_dom"/>
</dbReference>
<evidence type="ECO:0000256" key="5">
    <source>
        <dbReference type="ARBA" id="ARBA00022989"/>
    </source>
</evidence>